<organism evidence="1 2">
    <name type="scientific">Fusobacterium necrophorum subsp. funduliforme B35</name>
    <dbReference type="NCBI Taxonomy" id="1226633"/>
    <lineage>
        <taxon>Bacteria</taxon>
        <taxon>Fusobacteriati</taxon>
        <taxon>Fusobacteriota</taxon>
        <taxon>Fusobacteriia</taxon>
        <taxon>Fusobacteriales</taxon>
        <taxon>Fusobacteriaceae</taxon>
        <taxon>Fusobacterium</taxon>
    </lineage>
</organism>
<gene>
    <name evidence="1" type="ORF">C095_07010</name>
</gene>
<dbReference type="Proteomes" id="UP000031184">
    <property type="component" value="Unassembled WGS sequence"/>
</dbReference>
<proteinExistence type="predicted"/>
<dbReference type="Pfam" id="PF00364">
    <property type="entry name" value="Biotin_lipoyl"/>
    <property type="match status" value="1"/>
</dbReference>
<dbReference type="InterPro" id="IPR011053">
    <property type="entry name" value="Single_hybrid_motif"/>
</dbReference>
<dbReference type="PATRIC" id="fig|1226633.4.peg.1415"/>
<evidence type="ECO:0000313" key="2">
    <source>
        <dbReference type="Proteomes" id="UP000031184"/>
    </source>
</evidence>
<dbReference type="RefSeq" id="WP_005960130.1">
    <property type="nucleotide sequence ID" value="NZ_AOJP01000003.1"/>
</dbReference>
<dbReference type="AlphaFoldDB" id="A0A017H632"/>
<dbReference type="Gene3D" id="2.40.50.100">
    <property type="match status" value="1"/>
</dbReference>
<dbReference type="GeneID" id="75076205"/>
<sequence>MKLDHHNIEEMMKILNRYQLEELSYEGEQGKITLTAASGVKEKKKERSKQREREKADTSKYVISEGIGKYFFLRENGKAYIEVGEELKVGDTIGYVTSIGISTPLISKFSGVIEEILVKNGDVIDYGKKLIKIQE</sequence>
<accession>A0A017H632</accession>
<protein>
    <submittedName>
        <fullName evidence="1">Biotin-requiring enzyme</fullName>
    </submittedName>
</protein>
<dbReference type="InterPro" id="IPR000089">
    <property type="entry name" value="Biotin_lipoyl"/>
</dbReference>
<evidence type="ECO:0000313" key="1">
    <source>
        <dbReference type="EMBL" id="KID49175.1"/>
    </source>
</evidence>
<dbReference type="EMBL" id="AUZI01000016">
    <property type="protein sequence ID" value="KID49175.1"/>
    <property type="molecule type" value="Genomic_DNA"/>
</dbReference>
<dbReference type="OrthoDB" id="88175at2"/>
<dbReference type="SUPFAM" id="SSF51230">
    <property type="entry name" value="Single hybrid motif"/>
    <property type="match status" value="1"/>
</dbReference>
<comment type="caution">
    <text evidence="1">The sequence shown here is derived from an EMBL/GenBank/DDBJ whole genome shotgun (WGS) entry which is preliminary data.</text>
</comment>
<reference evidence="1 2" key="1">
    <citation type="submission" date="2013-08" db="EMBL/GenBank/DDBJ databases">
        <title>An opportunistic ruminal bacterium that causes liver abscesses in cattle.</title>
        <authorList>
            <person name="Benahmed F.H."/>
            <person name="Rasmussen M."/>
            <person name="Harbottle H."/>
            <person name="Soppet D."/>
            <person name="Nagaraja T.G."/>
            <person name="Davidson M."/>
        </authorList>
    </citation>
    <scope>NUCLEOTIDE SEQUENCE [LARGE SCALE GENOMIC DNA]</scope>
    <source>
        <strain evidence="1 2">B35</strain>
    </source>
</reference>
<name>A0A017H632_9FUSO</name>